<keyword evidence="3" id="KW-1185">Reference proteome</keyword>
<reference evidence="2 3" key="1">
    <citation type="submission" date="2017-09" db="EMBL/GenBank/DDBJ databases">
        <authorList>
            <person name="Ehlers B."/>
            <person name="Leendertz F.H."/>
        </authorList>
    </citation>
    <scope>NUCLEOTIDE SEQUENCE [LARGE SCALE GENOMIC DNA]</scope>
    <source>
        <strain evidence="2 3">CGMCC 4.7095</strain>
    </source>
</reference>
<dbReference type="EMBL" id="OCNE01000016">
    <property type="protein sequence ID" value="SOD64280.1"/>
    <property type="molecule type" value="Genomic_DNA"/>
</dbReference>
<evidence type="ECO:0000313" key="2">
    <source>
        <dbReference type="EMBL" id="SOD64280.1"/>
    </source>
</evidence>
<protein>
    <recommendedName>
        <fullName evidence="1">DUF397 domain-containing protein</fullName>
    </recommendedName>
</protein>
<dbReference type="OrthoDB" id="4570646at2"/>
<name>A0A286E087_9ACTN</name>
<evidence type="ECO:0000259" key="1">
    <source>
        <dbReference type="Pfam" id="PF04149"/>
    </source>
</evidence>
<dbReference type="InterPro" id="IPR007278">
    <property type="entry name" value="DUF397"/>
</dbReference>
<dbReference type="Pfam" id="PF04149">
    <property type="entry name" value="DUF397"/>
    <property type="match status" value="1"/>
</dbReference>
<sequence length="69" mass="7117">MSSEAPRWFKSSYSDNGGACLEAADNLAATSGTVPVRDSKSHDGPVLTFSTGAFSSFVTSVKSGRISAN</sequence>
<dbReference type="Proteomes" id="UP000219072">
    <property type="component" value="Unassembled WGS sequence"/>
</dbReference>
<feature type="domain" description="DUF397" evidence="1">
    <location>
        <begin position="7"/>
        <end position="62"/>
    </location>
</feature>
<gene>
    <name evidence="2" type="ORF">SAMN06297387_1164</name>
</gene>
<dbReference type="RefSeq" id="WP_097232727.1">
    <property type="nucleotide sequence ID" value="NZ_OCNE01000016.1"/>
</dbReference>
<organism evidence="2 3">
    <name type="scientific">Streptomyces zhaozhouensis</name>
    <dbReference type="NCBI Taxonomy" id="1300267"/>
    <lineage>
        <taxon>Bacteria</taxon>
        <taxon>Bacillati</taxon>
        <taxon>Actinomycetota</taxon>
        <taxon>Actinomycetes</taxon>
        <taxon>Kitasatosporales</taxon>
        <taxon>Streptomycetaceae</taxon>
        <taxon>Streptomyces</taxon>
    </lineage>
</organism>
<proteinExistence type="predicted"/>
<evidence type="ECO:0000313" key="3">
    <source>
        <dbReference type="Proteomes" id="UP000219072"/>
    </source>
</evidence>
<dbReference type="AlphaFoldDB" id="A0A286E087"/>
<accession>A0A286E087</accession>